<gene>
    <name evidence="1" type="primary">Acey_s0005.g2345</name>
    <name evidence="1" type="ORF">Y032_0005g2345</name>
</gene>
<keyword evidence="2" id="KW-1185">Reference proteome</keyword>
<evidence type="ECO:0000313" key="1">
    <source>
        <dbReference type="EMBL" id="EYC29936.1"/>
    </source>
</evidence>
<comment type="caution">
    <text evidence="1">The sequence shown here is derived from an EMBL/GenBank/DDBJ whole genome shotgun (WGS) entry which is preliminary data.</text>
</comment>
<accession>A0A016VRJ3</accession>
<protein>
    <submittedName>
        <fullName evidence="1">Uncharacterized protein</fullName>
    </submittedName>
</protein>
<dbReference type="Proteomes" id="UP000024635">
    <property type="component" value="Unassembled WGS sequence"/>
</dbReference>
<organism evidence="1 2">
    <name type="scientific">Ancylostoma ceylanicum</name>
    <dbReference type="NCBI Taxonomy" id="53326"/>
    <lineage>
        <taxon>Eukaryota</taxon>
        <taxon>Metazoa</taxon>
        <taxon>Ecdysozoa</taxon>
        <taxon>Nematoda</taxon>
        <taxon>Chromadorea</taxon>
        <taxon>Rhabditida</taxon>
        <taxon>Rhabditina</taxon>
        <taxon>Rhabditomorpha</taxon>
        <taxon>Strongyloidea</taxon>
        <taxon>Ancylostomatidae</taxon>
        <taxon>Ancylostomatinae</taxon>
        <taxon>Ancylostoma</taxon>
    </lineage>
</organism>
<sequence>MTYNSGYILSCVYVCVCVSRANESTDGEKVRRCKVASKWSYLGLSYHHSFIIIYYPLLRVLPTFVSEHTASTFSYVQVDCYQWLTHNKQRMLNHSPCLFKTGSVAYSYD</sequence>
<dbReference type="EMBL" id="JARK01001341">
    <property type="protein sequence ID" value="EYC29936.1"/>
    <property type="molecule type" value="Genomic_DNA"/>
</dbReference>
<evidence type="ECO:0000313" key="2">
    <source>
        <dbReference type="Proteomes" id="UP000024635"/>
    </source>
</evidence>
<reference evidence="2" key="1">
    <citation type="journal article" date="2015" name="Nat. Genet.">
        <title>The genome and transcriptome of the zoonotic hookworm Ancylostoma ceylanicum identify infection-specific gene families.</title>
        <authorList>
            <person name="Schwarz E.M."/>
            <person name="Hu Y."/>
            <person name="Antoshechkin I."/>
            <person name="Miller M.M."/>
            <person name="Sternberg P.W."/>
            <person name="Aroian R.V."/>
        </authorList>
    </citation>
    <scope>NUCLEOTIDE SEQUENCE</scope>
    <source>
        <strain evidence="2">HY135</strain>
    </source>
</reference>
<proteinExistence type="predicted"/>
<dbReference type="AlphaFoldDB" id="A0A016VRJ3"/>
<name>A0A016VRJ3_9BILA</name>